<organism evidence="2 3">
    <name type="scientific">Coemansia brasiliensis</name>
    <dbReference type="NCBI Taxonomy" id="2650707"/>
    <lineage>
        <taxon>Eukaryota</taxon>
        <taxon>Fungi</taxon>
        <taxon>Fungi incertae sedis</taxon>
        <taxon>Zoopagomycota</taxon>
        <taxon>Kickxellomycotina</taxon>
        <taxon>Kickxellomycetes</taxon>
        <taxon>Kickxellales</taxon>
        <taxon>Kickxellaceae</taxon>
        <taxon>Coemansia</taxon>
    </lineage>
</organism>
<dbReference type="Proteomes" id="UP001139887">
    <property type="component" value="Unassembled WGS sequence"/>
</dbReference>
<proteinExistence type="predicted"/>
<feature type="region of interest" description="Disordered" evidence="1">
    <location>
        <begin position="1"/>
        <end position="55"/>
    </location>
</feature>
<name>A0A9W8LZ91_9FUNG</name>
<evidence type="ECO:0000313" key="3">
    <source>
        <dbReference type="Proteomes" id="UP001139887"/>
    </source>
</evidence>
<comment type="caution">
    <text evidence="2">The sequence shown here is derived from an EMBL/GenBank/DDBJ whole genome shotgun (WGS) entry which is preliminary data.</text>
</comment>
<dbReference type="AlphaFoldDB" id="A0A9W8LZ91"/>
<accession>A0A9W8LZ91</accession>
<dbReference type="OrthoDB" id="5587672at2759"/>
<reference evidence="2" key="1">
    <citation type="submission" date="2022-07" db="EMBL/GenBank/DDBJ databases">
        <title>Phylogenomic reconstructions and comparative analyses of Kickxellomycotina fungi.</title>
        <authorList>
            <person name="Reynolds N.K."/>
            <person name="Stajich J.E."/>
            <person name="Barry K."/>
            <person name="Grigoriev I.V."/>
            <person name="Crous P."/>
            <person name="Smith M.E."/>
        </authorList>
    </citation>
    <scope>NUCLEOTIDE SEQUENCE</scope>
    <source>
        <strain evidence="2">NRRL 1566</strain>
    </source>
</reference>
<sequence length="189" mass="21899">MDSQQIFSSPPRPAPTSFVLGQMSKSGGNSQRRTRRTEYKNLSSSSRAARAHEQPWRKRFREQCVERLSKARDEAFMVRRQLTQMAKPQAEAETQASLTEEEICAIVQQEWARFRTEMEQQSMEYGVLDEEIIGEIGEDLDWGCESHGGQAQEFEEWDAYENQLLEDAMMEAELMQVDMVIDEHDLAQQ</sequence>
<dbReference type="EMBL" id="JANBUW010000361">
    <property type="protein sequence ID" value="KAJ2847218.1"/>
    <property type="molecule type" value="Genomic_DNA"/>
</dbReference>
<gene>
    <name evidence="2" type="ORF">IWW36_003966</name>
</gene>
<evidence type="ECO:0000256" key="1">
    <source>
        <dbReference type="SAM" id="MobiDB-lite"/>
    </source>
</evidence>
<keyword evidence="3" id="KW-1185">Reference proteome</keyword>
<evidence type="ECO:0000313" key="2">
    <source>
        <dbReference type="EMBL" id="KAJ2847218.1"/>
    </source>
</evidence>
<evidence type="ECO:0008006" key="4">
    <source>
        <dbReference type="Google" id="ProtNLM"/>
    </source>
</evidence>
<protein>
    <recommendedName>
        <fullName evidence="4">RPA-interacting protein N-terminal domain-containing protein</fullName>
    </recommendedName>
</protein>